<dbReference type="AlphaFoldDB" id="A0A1I3RPG3"/>
<sequence>MDGLVRATAETTAHCSDYPAYPHKLALICGACGHEGKYDVGTIFHNVKSEQSDEERPVEDFYAFSGHFRCMKCASSDLRHFPNRTKEVLTKEGLKLIPDEGRHASPGFFIGMPVLFDGTPAITAAWAEDYLRELIAQEPDDFFLYGRLANVLCGAELYDEARVALNRAVELNPGDISSLHELAVLDLEEDLVDSAITRFQQVLQHSRQATFLTEEVRLEIVSDTLGYLVELDALEQSLEHVALEDQKGEFAPDEFDAVTEEDWARVIDQFLPEMLNTLLPPPELLSAMVPEVPEDEFEDPYNRRPLVRTEERVSRNAPCPCGSGNKFKRCCGRS</sequence>
<dbReference type="SUPFAM" id="SSF103642">
    <property type="entry name" value="Sec-C motif"/>
    <property type="match status" value="1"/>
</dbReference>
<evidence type="ECO:0000313" key="2">
    <source>
        <dbReference type="Proteomes" id="UP000199518"/>
    </source>
</evidence>
<dbReference type="Gene3D" id="3.10.450.50">
    <property type="match status" value="1"/>
</dbReference>
<dbReference type="Pfam" id="PF02810">
    <property type="entry name" value="SEC-C"/>
    <property type="match status" value="1"/>
</dbReference>
<dbReference type="SUPFAM" id="SSF48452">
    <property type="entry name" value="TPR-like"/>
    <property type="match status" value="1"/>
</dbReference>
<dbReference type="EMBL" id="FOQD01000021">
    <property type="protein sequence ID" value="SFJ47161.1"/>
    <property type="molecule type" value="Genomic_DNA"/>
</dbReference>
<dbReference type="Gene3D" id="1.25.40.10">
    <property type="entry name" value="Tetratricopeptide repeat domain"/>
    <property type="match status" value="1"/>
</dbReference>
<dbReference type="OrthoDB" id="9786424at2"/>
<keyword evidence="2" id="KW-1185">Reference proteome</keyword>
<dbReference type="STRING" id="1576369.SAMN05421753_12146"/>
<organism evidence="1 2">
    <name type="scientific">Planctomicrobium piriforme</name>
    <dbReference type="NCBI Taxonomy" id="1576369"/>
    <lineage>
        <taxon>Bacteria</taxon>
        <taxon>Pseudomonadati</taxon>
        <taxon>Planctomycetota</taxon>
        <taxon>Planctomycetia</taxon>
        <taxon>Planctomycetales</taxon>
        <taxon>Planctomycetaceae</taxon>
        <taxon>Planctomicrobium</taxon>
    </lineage>
</organism>
<reference evidence="2" key="1">
    <citation type="submission" date="2016-10" db="EMBL/GenBank/DDBJ databases">
        <authorList>
            <person name="Varghese N."/>
            <person name="Submissions S."/>
        </authorList>
    </citation>
    <scope>NUCLEOTIDE SEQUENCE [LARGE SCALE GENOMIC DNA]</scope>
    <source>
        <strain evidence="2">DSM 26348</strain>
    </source>
</reference>
<protein>
    <submittedName>
        <fullName evidence="1">SEC-C motif-containing protein</fullName>
    </submittedName>
</protein>
<dbReference type="InterPro" id="IPR011990">
    <property type="entry name" value="TPR-like_helical_dom_sf"/>
</dbReference>
<dbReference type="Proteomes" id="UP000199518">
    <property type="component" value="Unassembled WGS sequence"/>
</dbReference>
<accession>A0A1I3RPG3</accession>
<name>A0A1I3RPG3_9PLAN</name>
<gene>
    <name evidence="1" type="ORF">SAMN05421753_12146</name>
</gene>
<dbReference type="RefSeq" id="WP_092056064.1">
    <property type="nucleotide sequence ID" value="NZ_FOQD01000021.1"/>
</dbReference>
<dbReference type="InterPro" id="IPR004027">
    <property type="entry name" value="SEC_C_motif"/>
</dbReference>
<proteinExistence type="predicted"/>
<evidence type="ECO:0000313" key="1">
    <source>
        <dbReference type="EMBL" id="SFJ47161.1"/>
    </source>
</evidence>